<name>W2X847_PHYNI</name>
<organism evidence="1 2">
    <name type="scientific">Phytophthora nicotianae CJ01A1</name>
    <dbReference type="NCBI Taxonomy" id="1317063"/>
    <lineage>
        <taxon>Eukaryota</taxon>
        <taxon>Sar</taxon>
        <taxon>Stramenopiles</taxon>
        <taxon>Oomycota</taxon>
        <taxon>Peronosporomycetes</taxon>
        <taxon>Peronosporales</taxon>
        <taxon>Peronosporaceae</taxon>
        <taxon>Phytophthora</taxon>
    </lineage>
</organism>
<dbReference type="EMBL" id="ANIX01001450">
    <property type="protein sequence ID" value="ETP18558.1"/>
    <property type="molecule type" value="Genomic_DNA"/>
</dbReference>
<sequence length="147" mass="16501">MFPGLASESNLRGILELCLASLEQHTEFLLENLPTNHPLLSTLLFTDPSVRHALGGMLEVGDSKWMETTGIPPHIDLYRKLDNQQKSIDALPDMLERRMERVLEEKGVTAGNITRELLRLEIRSMLEDVGLQRDQSIAPAHEDSTAT</sequence>
<proteinExistence type="predicted"/>
<gene>
    <name evidence="1" type="ORF">F441_07230</name>
</gene>
<comment type="caution">
    <text evidence="1">The sequence shown here is derived from an EMBL/GenBank/DDBJ whole genome shotgun (WGS) entry which is preliminary data.</text>
</comment>
<evidence type="ECO:0000313" key="2">
    <source>
        <dbReference type="Proteomes" id="UP000018958"/>
    </source>
</evidence>
<reference evidence="1 2" key="1">
    <citation type="submission" date="2013-11" db="EMBL/GenBank/DDBJ databases">
        <title>The Genome Sequence of Phytophthora parasitica CJ01A1.</title>
        <authorList>
            <consortium name="The Broad Institute Genomics Platform"/>
            <person name="Russ C."/>
            <person name="Tyler B."/>
            <person name="Panabieres F."/>
            <person name="Shan W."/>
            <person name="Tripathy S."/>
            <person name="Grunwald N."/>
            <person name="Machado M."/>
            <person name="Johnson C.S."/>
            <person name="Walker B."/>
            <person name="Young S.K."/>
            <person name="Zeng Q."/>
            <person name="Gargeya S."/>
            <person name="Fitzgerald M."/>
            <person name="Haas B."/>
            <person name="Abouelleil A."/>
            <person name="Allen A.W."/>
            <person name="Alvarado L."/>
            <person name="Arachchi H.M."/>
            <person name="Berlin A.M."/>
            <person name="Chapman S.B."/>
            <person name="Gainer-Dewar J."/>
            <person name="Goldberg J."/>
            <person name="Griggs A."/>
            <person name="Gujja S."/>
            <person name="Hansen M."/>
            <person name="Howarth C."/>
            <person name="Imamovic A."/>
            <person name="Ireland A."/>
            <person name="Larimer J."/>
            <person name="McCowan C."/>
            <person name="Murphy C."/>
            <person name="Pearson M."/>
            <person name="Poon T.W."/>
            <person name="Priest M."/>
            <person name="Roberts A."/>
            <person name="Saif S."/>
            <person name="Shea T."/>
            <person name="Sisk P."/>
            <person name="Sykes S."/>
            <person name="Wortman J."/>
            <person name="Nusbaum C."/>
            <person name="Birren B."/>
        </authorList>
    </citation>
    <scope>NUCLEOTIDE SEQUENCE [LARGE SCALE GENOMIC DNA]</scope>
    <source>
        <strain evidence="1 2">CJ01A1</strain>
    </source>
</reference>
<dbReference type="AlphaFoldDB" id="W2X847"/>
<evidence type="ECO:0000313" key="1">
    <source>
        <dbReference type="EMBL" id="ETP18558.1"/>
    </source>
</evidence>
<protein>
    <submittedName>
        <fullName evidence="1">Uncharacterized protein</fullName>
    </submittedName>
</protein>
<dbReference type="Proteomes" id="UP000018958">
    <property type="component" value="Unassembled WGS sequence"/>
</dbReference>
<accession>W2X847</accession>